<dbReference type="EMBL" id="HG994583">
    <property type="protein sequence ID" value="CAF2923433.1"/>
    <property type="molecule type" value="Genomic_DNA"/>
</dbReference>
<reference evidence="1" key="1">
    <citation type="submission" date="2021-02" db="EMBL/GenBank/DDBJ databases">
        <authorList>
            <person name="Bekaert M."/>
        </authorList>
    </citation>
    <scope>NUCLEOTIDE SEQUENCE</scope>
    <source>
        <strain evidence="1">IoA-00</strain>
    </source>
</reference>
<accession>A0A7R8CTE2</accession>
<dbReference type="PROSITE" id="PS51257">
    <property type="entry name" value="PROKAR_LIPOPROTEIN"/>
    <property type="match status" value="1"/>
</dbReference>
<evidence type="ECO:0000313" key="1">
    <source>
        <dbReference type="EMBL" id="CAF2923433.1"/>
    </source>
</evidence>
<evidence type="ECO:0000313" key="2">
    <source>
        <dbReference type="Proteomes" id="UP000675881"/>
    </source>
</evidence>
<protein>
    <submittedName>
        <fullName evidence="1">(salmon louse) hypothetical protein</fullName>
    </submittedName>
</protein>
<dbReference type="AlphaFoldDB" id="A0A7R8CTE2"/>
<sequence>MAVKSLLVLIALAACAIAEPSYVGYPNVYAGYGYGYTPRVYKREAEASYTPSYGHPSAYSHGYAPRVYKREAEASYTPSYGHPSAYSHGYAPRVYKREAEASYTPSYVHPSAYSHGYAPRVYKPLILDMDILLVSTSVRPKLPTLPLTNTHLPTLMDTALHLYMHEAEASYTPSYRHPSAYSYRYAPWVYKRVAEASCTLPSYGYPSAYFHRYVLRVYKREAVASYTPSYGHPSAYSHGYARPSYGYTY</sequence>
<name>A0A7R8CTE2_LEPSM</name>
<dbReference type="Proteomes" id="UP000675881">
    <property type="component" value="Chromosome 4"/>
</dbReference>
<keyword evidence="2" id="KW-1185">Reference proteome</keyword>
<gene>
    <name evidence="1" type="ORF">LSAA_8446</name>
</gene>
<proteinExistence type="predicted"/>
<organism evidence="1 2">
    <name type="scientific">Lepeophtheirus salmonis</name>
    <name type="common">Salmon louse</name>
    <name type="synonym">Caligus salmonis</name>
    <dbReference type="NCBI Taxonomy" id="72036"/>
    <lineage>
        <taxon>Eukaryota</taxon>
        <taxon>Metazoa</taxon>
        <taxon>Ecdysozoa</taxon>
        <taxon>Arthropoda</taxon>
        <taxon>Crustacea</taxon>
        <taxon>Multicrustacea</taxon>
        <taxon>Hexanauplia</taxon>
        <taxon>Copepoda</taxon>
        <taxon>Siphonostomatoida</taxon>
        <taxon>Caligidae</taxon>
        <taxon>Lepeophtheirus</taxon>
    </lineage>
</organism>